<keyword evidence="3" id="KW-0238">DNA-binding</keyword>
<organism evidence="7 8">
    <name type="scientific">Salinithrix halophila</name>
    <dbReference type="NCBI Taxonomy" id="1485204"/>
    <lineage>
        <taxon>Bacteria</taxon>
        <taxon>Bacillati</taxon>
        <taxon>Bacillota</taxon>
        <taxon>Bacilli</taxon>
        <taxon>Bacillales</taxon>
        <taxon>Thermoactinomycetaceae</taxon>
        <taxon>Salinithrix</taxon>
    </lineage>
</organism>
<evidence type="ECO:0000259" key="6">
    <source>
        <dbReference type="Pfam" id="PF01420"/>
    </source>
</evidence>
<dbReference type="PANTHER" id="PTHR43140">
    <property type="entry name" value="TYPE-1 RESTRICTION ENZYME ECOKI SPECIFICITY PROTEIN"/>
    <property type="match status" value="1"/>
</dbReference>
<dbReference type="InterPro" id="IPR051212">
    <property type="entry name" value="Type-I_RE_S_subunit"/>
</dbReference>
<evidence type="ECO:0000256" key="3">
    <source>
        <dbReference type="ARBA" id="ARBA00023125"/>
    </source>
</evidence>
<dbReference type="EC" id="3.1.21.-" evidence="7"/>
<feature type="coiled-coil region" evidence="5">
    <location>
        <begin position="184"/>
        <end position="218"/>
    </location>
</feature>
<evidence type="ECO:0000313" key="7">
    <source>
        <dbReference type="EMBL" id="MFC4076166.1"/>
    </source>
</evidence>
<dbReference type="InterPro" id="IPR044946">
    <property type="entry name" value="Restrct_endonuc_typeI_TRD_sf"/>
</dbReference>
<dbReference type="Gene3D" id="3.90.220.20">
    <property type="entry name" value="DNA methylase specificity domains"/>
    <property type="match status" value="2"/>
</dbReference>
<evidence type="ECO:0000256" key="1">
    <source>
        <dbReference type="ARBA" id="ARBA00010923"/>
    </source>
</evidence>
<dbReference type="CDD" id="cd17524">
    <property type="entry name" value="RMtype1_S_EcoUTORF5051P-TRD2-CR2_like"/>
    <property type="match status" value="1"/>
</dbReference>
<reference evidence="8" key="1">
    <citation type="journal article" date="2019" name="Int. J. Syst. Evol. Microbiol.">
        <title>The Global Catalogue of Microorganisms (GCM) 10K type strain sequencing project: providing services to taxonomists for standard genome sequencing and annotation.</title>
        <authorList>
            <consortium name="The Broad Institute Genomics Platform"/>
            <consortium name="The Broad Institute Genome Sequencing Center for Infectious Disease"/>
            <person name="Wu L."/>
            <person name="Ma J."/>
        </authorList>
    </citation>
    <scope>NUCLEOTIDE SEQUENCE [LARGE SCALE GENOMIC DNA]</scope>
    <source>
        <strain evidence="8">IBRC-M 10813</strain>
    </source>
</reference>
<accession>A0ABV8JG15</accession>
<feature type="domain" description="Type I restriction modification DNA specificity" evidence="6">
    <location>
        <begin position="30"/>
        <end position="207"/>
    </location>
</feature>
<dbReference type="GO" id="GO:0016787">
    <property type="term" value="F:hydrolase activity"/>
    <property type="evidence" value="ECO:0007669"/>
    <property type="project" value="UniProtKB-KW"/>
</dbReference>
<keyword evidence="2" id="KW-0680">Restriction system</keyword>
<dbReference type="InterPro" id="IPR000055">
    <property type="entry name" value="Restrct_endonuc_typeI_TRD"/>
</dbReference>
<dbReference type="EMBL" id="JBHSAP010000007">
    <property type="protein sequence ID" value="MFC4076166.1"/>
    <property type="molecule type" value="Genomic_DNA"/>
</dbReference>
<evidence type="ECO:0000256" key="5">
    <source>
        <dbReference type="SAM" id="Coils"/>
    </source>
</evidence>
<dbReference type="GO" id="GO:0004519">
    <property type="term" value="F:endonuclease activity"/>
    <property type="evidence" value="ECO:0007669"/>
    <property type="project" value="UniProtKB-KW"/>
</dbReference>
<keyword evidence="7" id="KW-0378">Hydrolase</keyword>
<evidence type="ECO:0000256" key="2">
    <source>
        <dbReference type="ARBA" id="ARBA00022747"/>
    </source>
</evidence>
<protein>
    <submittedName>
        <fullName evidence="7">Restriction endonuclease subunit S</fullName>
        <ecNumber evidence="7">3.1.21.-</ecNumber>
    </submittedName>
</protein>
<name>A0ABV8JG15_9BACL</name>
<gene>
    <name evidence="7" type="ORF">ACFOUO_05010</name>
</gene>
<keyword evidence="7" id="KW-0540">Nuclease</keyword>
<evidence type="ECO:0000313" key="8">
    <source>
        <dbReference type="Proteomes" id="UP001595843"/>
    </source>
</evidence>
<dbReference type="Proteomes" id="UP001595843">
    <property type="component" value="Unassembled WGS sequence"/>
</dbReference>
<keyword evidence="5" id="KW-0175">Coiled coil</keyword>
<comment type="caution">
    <text evidence="7">The sequence shown here is derived from an EMBL/GenBank/DDBJ whole genome shotgun (WGS) entry which is preliminary data.</text>
</comment>
<dbReference type="SUPFAM" id="SSF116734">
    <property type="entry name" value="DNA methylase specificity domain"/>
    <property type="match status" value="2"/>
</dbReference>
<dbReference type="RefSeq" id="WP_380702768.1">
    <property type="nucleotide sequence ID" value="NZ_JBHSAP010000007.1"/>
</dbReference>
<dbReference type="CDD" id="cd17273">
    <property type="entry name" value="RMtype1_S_EcoJA69PI-TRD1-CR1_like"/>
    <property type="match status" value="1"/>
</dbReference>
<proteinExistence type="inferred from homology"/>
<comment type="similarity">
    <text evidence="1">Belongs to the type-I restriction system S methylase family.</text>
</comment>
<evidence type="ECO:0000256" key="4">
    <source>
        <dbReference type="ARBA" id="ARBA00038652"/>
    </source>
</evidence>
<sequence>MSRKKKQAKSLEELVEEALVPEEEQPYKVPENWVWVRLGSLSLVTGGGTPKSKNEEYYSDEGGIPWITPADLSGYRGKYISKGRRNITKLGFENSSTKILPKYSLLLSSRAPVGYVALAAKDLCTNQGFKSFPPTRAYKPDFGYWYLRYAKRIIESYSSGTTFKEISGSKATKIPFPLPPLPEQKRIVNRVESLLEKVDEAKQLIEEARETFEQRRAAILSRSFRGELTQKWREKHSDVEPVDQLLERIREEKTRSAEPKRARKKVTDLPPIDPPYELPERWKWVRLADIVESTTYGTSAKANDEGGTPVLRMGNIQQGEIDISNIRYLPTDHPDVKKYTLETNDLLFNRTNSIEHVGKTGMVSSEYAGEMTFASYLVRVRLFDKIVLAPYVCNYINSADGRGYLLSTVTQQVGQANINAKKLLSLPVPLPPTGELIQINSLLKKISEAEEKSKGYLAGEETIDSLTQSILSRAFRGKLGTNDPQEESALELLKETLAEQHGFTYERPQNETLQVAEQGALFTTS</sequence>
<keyword evidence="7" id="KW-0255">Endonuclease</keyword>
<dbReference type="Pfam" id="PF01420">
    <property type="entry name" value="Methylase_S"/>
    <property type="match status" value="2"/>
</dbReference>
<comment type="subunit">
    <text evidence="4">The methyltransferase is composed of M and S polypeptides.</text>
</comment>
<keyword evidence="8" id="KW-1185">Reference proteome</keyword>
<dbReference type="PANTHER" id="PTHR43140:SF1">
    <property type="entry name" value="TYPE I RESTRICTION ENZYME ECOKI SPECIFICITY SUBUNIT"/>
    <property type="match status" value="1"/>
</dbReference>
<feature type="domain" description="Type I restriction modification DNA specificity" evidence="6">
    <location>
        <begin position="279"/>
        <end position="448"/>
    </location>
</feature>